<reference evidence="2" key="1">
    <citation type="submission" date="2020-08" db="EMBL/GenBank/DDBJ databases">
        <title>Genome public.</title>
        <authorList>
            <person name="Liu C."/>
            <person name="Sun Q."/>
        </authorList>
    </citation>
    <scope>NUCLEOTIDE SEQUENCE</scope>
    <source>
        <strain evidence="2">NSJ-12</strain>
    </source>
</reference>
<comment type="caution">
    <text evidence="2">The sequence shown here is derived from an EMBL/GenBank/DDBJ whole genome shotgun (WGS) entry which is preliminary data.</text>
</comment>
<evidence type="ECO:0000256" key="1">
    <source>
        <dbReference type="SAM" id="Phobius"/>
    </source>
</evidence>
<name>A0A926EH85_9FIRM</name>
<keyword evidence="1" id="KW-0472">Membrane</keyword>
<dbReference type="Proteomes" id="UP000655830">
    <property type="component" value="Unassembled WGS sequence"/>
</dbReference>
<feature type="transmembrane region" description="Helical" evidence="1">
    <location>
        <begin position="20"/>
        <end position="40"/>
    </location>
</feature>
<organism evidence="2 3">
    <name type="scientific">Zhenhengia yiwuensis</name>
    <dbReference type="NCBI Taxonomy" id="2763666"/>
    <lineage>
        <taxon>Bacteria</taxon>
        <taxon>Bacillati</taxon>
        <taxon>Bacillota</taxon>
        <taxon>Clostridia</taxon>
        <taxon>Lachnospirales</taxon>
        <taxon>Lachnospiraceae</taxon>
        <taxon>Zhenhengia</taxon>
    </lineage>
</organism>
<accession>A0A926EH85</accession>
<proteinExistence type="predicted"/>
<evidence type="ECO:0000313" key="3">
    <source>
        <dbReference type="Proteomes" id="UP000655830"/>
    </source>
</evidence>
<dbReference type="AlphaFoldDB" id="A0A926EH85"/>
<dbReference type="RefSeq" id="WP_249332578.1">
    <property type="nucleotide sequence ID" value="NZ_JACRSY010000011.1"/>
</dbReference>
<feature type="transmembrane region" description="Helical" evidence="1">
    <location>
        <begin position="229"/>
        <end position="253"/>
    </location>
</feature>
<protein>
    <submittedName>
        <fullName evidence="2">DUF3100 domain-containing protein</fullName>
    </submittedName>
</protein>
<evidence type="ECO:0000313" key="2">
    <source>
        <dbReference type="EMBL" id="MBC8579571.1"/>
    </source>
</evidence>
<feature type="transmembrane region" description="Helical" evidence="1">
    <location>
        <begin position="114"/>
        <end position="132"/>
    </location>
</feature>
<dbReference type="Pfam" id="PF11299">
    <property type="entry name" value="DUF3100"/>
    <property type="match status" value="1"/>
</dbReference>
<dbReference type="InterPro" id="IPR021450">
    <property type="entry name" value="DUF3100"/>
</dbReference>
<feature type="transmembrane region" description="Helical" evidence="1">
    <location>
        <begin position="199"/>
        <end position="222"/>
    </location>
</feature>
<keyword evidence="3" id="KW-1185">Reference proteome</keyword>
<gene>
    <name evidence="2" type="ORF">H8718_08515</name>
</gene>
<feature type="transmembrane region" description="Helical" evidence="1">
    <location>
        <begin position="75"/>
        <end position="94"/>
    </location>
</feature>
<keyword evidence="1" id="KW-0812">Transmembrane</keyword>
<sequence length="284" mass="30408">MENYTYCSTKERFKAEYKIYIAAFIMIIIADSIGQIKLPIGPGQLLLFPIFYALLLGIIQGPHVLKIFNEKEVKAASKLVIIAICPFVAKLGISAGSNLSEVISAGPALLLQEIGNLGTIFLALPFAILLGLKREAVGATHSINRETNLALISNLYGPDSDEMRGSLSIYIVGGMIGTIYFGFLATICAATELFHPYALGMASGVGAGIMMASATSSLVEIYPAQADQILALAGMSETISGITGIYVGLFIAIPLCNKLYNFLEPKIGNLWGKSQKTQLKSEDM</sequence>
<feature type="transmembrane region" description="Helical" evidence="1">
    <location>
        <begin position="46"/>
        <end position="68"/>
    </location>
</feature>
<keyword evidence="1" id="KW-1133">Transmembrane helix</keyword>
<feature type="transmembrane region" description="Helical" evidence="1">
    <location>
        <begin position="167"/>
        <end position="187"/>
    </location>
</feature>
<dbReference type="EMBL" id="JACRSY010000011">
    <property type="protein sequence ID" value="MBC8579571.1"/>
    <property type="molecule type" value="Genomic_DNA"/>
</dbReference>